<feature type="region of interest" description="Disordered" evidence="1">
    <location>
        <begin position="23"/>
        <end position="54"/>
    </location>
</feature>
<dbReference type="SUPFAM" id="SSF46785">
    <property type="entry name" value="Winged helix' DNA-binding domain"/>
    <property type="match status" value="1"/>
</dbReference>
<accession>A0ABP3AWI8</accession>
<gene>
    <name evidence="2" type="ORF">MFLO_14762</name>
</gene>
<dbReference type="Proteomes" id="UP000019249">
    <property type="component" value="Unassembled WGS sequence"/>
</dbReference>
<keyword evidence="3" id="KW-1185">Reference proteome</keyword>
<comment type="caution">
    <text evidence="2">The sequence shown here is derived from an EMBL/GenBank/DDBJ whole genome shotgun (WGS) entry which is preliminary data.</text>
</comment>
<evidence type="ECO:0000256" key="1">
    <source>
        <dbReference type="SAM" id="MobiDB-lite"/>
    </source>
</evidence>
<dbReference type="Pfam" id="PF13412">
    <property type="entry name" value="HTH_24"/>
    <property type="match status" value="1"/>
</dbReference>
<feature type="compositionally biased region" description="Basic and acidic residues" evidence="1">
    <location>
        <begin position="23"/>
        <end position="39"/>
    </location>
</feature>
<dbReference type="Gene3D" id="1.10.10.10">
    <property type="entry name" value="Winged helix-like DNA-binding domain superfamily/Winged helix DNA-binding domain"/>
    <property type="match status" value="1"/>
</dbReference>
<dbReference type="InterPro" id="IPR036390">
    <property type="entry name" value="WH_DNA-bd_sf"/>
</dbReference>
<proteinExistence type="predicted"/>
<dbReference type="InterPro" id="IPR036388">
    <property type="entry name" value="WH-like_DNA-bd_sf"/>
</dbReference>
<sequence length="109" mass="12619">MTLKDKILLYLIENPQATNKEIADHTRIKESHAKTEISKLKSSGHIATTGNGSGRKFQVLKEPLRNININKRERYERQLDFLEEIMFSDIEPAHRLEASAQHIRVLNKL</sequence>
<evidence type="ECO:0000313" key="3">
    <source>
        <dbReference type="Proteomes" id="UP000019249"/>
    </source>
</evidence>
<reference evidence="2 3" key="1">
    <citation type="journal article" date="2014" name="Int. J. Syst. Evol. Microbiol.">
        <title>Listeria floridensis sp. nov., Listeria aquatica sp. nov., Listeria cornellensis sp. nov., Listeria riparia sp. nov. and Listeria grandensis sp. nov., from agricultural and natural environments.</title>
        <authorList>
            <person name="den Bakker H.C."/>
            <person name="Warchocki S."/>
            <person name="Wright E.M."/>
            <person name="Allred A.F."/>
            <person name="Ahlstrom C."/>
            <person name="Manuel C.S."/>
            <person name="Stasiewicz M.J."/>
            <person name="Burrell A."/>
            <person name="Roof S."/>
            <person name="Strawn L."/>
            <person name="Fortes E.D."/>
            <person name="Nightingale K.K."/>
            <person name="Kephart D."/>
            <person name="Wiedmann M."/>
        </authorList>
    </citation>
    <scope>NUCLEOTIDE SEQUENCE [LARGE SCALE GENOMIC DNA]</scope>
    <source>
        <strain evidence="2 3">FSL S10-1187</strain>
    </source>
</reference>
<evidence type="ECO:0000313" key="2">
    <source>
        <dbReference type="EMBL" id="EUJ25789.1"/>
    </source>
</evidence>
<dbReference type="EMBL" id="AODF01000042">
    <property type="protein sequence ID" value="EUJ25789.1"/>
    <property type="molecule type" value="Genomic_DNA"/>
</dbReference>
<protein>
    <submittedName>
        <fullName evidence="2">Uncharacterized protein</fullName>
    </submittedName>
</protein>
<dbReference type="RefSeq" id="WP_036098436.1">
    <property type="nucleotide sequence ID" value="NZ_AODF01000042.1"/>
</dbReference>
<name>A0ABP3AWI8_9LIST</name>
<organism evidence="2 3">
    <name type="scientific">Listeria floridensis FSL S10-1187</name>
    <dbReference type="NCBI Taxonomy" id="1265817"/>
    <lineage>
        <taxon>Bacteria</taxon>
        <taxon>Bacillati</taxon>
        <taxon>Bacillota</taxon>
        <taxon>Bacilli</taxon>
        <taxon>Bacillales</taxon>
        <taxon>Listeriaceae</taxon>
        <taxon>Listeria</taxon>
    </lineage>
</organism>